<protein>
    <recommendedName>
        <fullName evidence="2 3">Segregation and condensation protein A</fullName>
    </recommendedName>
</protein>
<keyword evidence="3" id="KW-0963">Cytoplasm</keyword>
<feature type="region of interest" description="Disordered" evidence="4">
    <location>
        <begin position="14"/>
        <end position="47"/>
    </location>
</feature>
<comment type="subunit">
    <text evidence="3">Component of a cohesin-like complex composed of ScpA, ScpB and the Smc homodimer, in which ScpA and ScpB bind to the head domain of Smc. The presence of the three proteins is required for the association of the complex with DNA.</text>
</comment>
<keyword evidence="3" id="KW-0132">Cell division</keyword>
<dbReference type="GO" id="GO:0051301">
    <property type="term" value="P:cell division"/>
    <property type="evidence" value="ECO:0007669"/>
    <property type="project" value="UniProtKB-KW"/>
</dbReference>
<dbReference type="Proteomes" id="UP000294882">
    <property type="component" value="Unassembled WGS sequence"/>
</dbReference>
<comment type="function">
    <text evidence="3">Participates in chromosomal partition during cell division. May act via the formation of a condensin-like complex containing Smc and ScpB that pull DNA away from mid-cell into both cell halves.</text>
</comment>
<reference evidence="5 6" key="1">
    <citation type="submission" date="2019-03" db="EMBL/GenBank/DDBJ databases">
        <title>Genomic Encyclopedia of Archaeal and Bacterial Type Strains, Phase II (KMG-II): from individual species to whole genera.</title>
        <authorList>
            <person name="Goeker M."/>
        </authorList>
    </citation>
    <scope>NUCLEOTIDE SEQUENCE [LARGE SCALE GENOMIC DNA]</scope>
    <source>
        <strain evidence="5 6">ATCC 25591</strain>
    </source>
</reference>
<dbReference type="Pfam" id="PF02616">
    <property type="entry name" value="SMC_ScpA"/>
    <property type="match status" value="1"/>
</dbReference>
<dbReference type="GO" id="GO:0006260">
    <property type="term" value="P:DNA replication"/>
    <property type="evidence" value="ECO:0007669"/>
    <property type="project" value="UniProtKB-UniRule"/>
</dbReference>
<accession>A0A4R7TYM7</accession>
<dbReference type="NCBIfam" id="NF000994">
    <property type="entry name" value="PRK00104.1-3"/>
    <property type="match status" value="1"/>
</dbReference>
<dbReference type="AlphaFoldDB" id="A0A4R7TYM7"/>
<evidence type="ECO:0000256" key="4">
    <source>
        <dbReference type="SAM" id="MobiDB-lite"/>
    </source>
</evidence>
<evidence type="ECO:0000256" key="1">
    <source>
        <dbReference type="ARBA" id="ARBA00022829"/>
    </source>
</evidence>
<evidence type="ECO:0000313" key="6">
    <source>
        <dbReference type="Proteomes" id="UP000294882"/>
    </source>
</evidence>
<organism evidence="5 6">
    <name type="scientific">Metamycoplasma hyosynoviae</name>
    <dbReference type="NCBI Taxonomy" id="29559"/>
    <lineage>
        <taxon>Bacteria</taxon>
        <taxon>Bacillati</taxon>
        <taxon>Mycoplasmatota</taxon>
        <taxon>Mycoplasmoidales</taxon>
        <taxon>Metamycoplasmataceae</taxon>
        <taxon>Metamycoplasma</taxon>
    </lineage>
</organism>
<gene>
    <name evidence="3" type="primary">scpA</name>
    <name evidence="5" type="ORF">JN03_0030</name>
</gene>
<dbReference type="RefSeq" id="WP_134076414.1">
    <property type="nucleotide sequence ID" value="NZ_JAQRAI010000003.1"/>
</dbReference>
<evidence type="ECO:0000256" key="2">
    <source>
        <dbReference type="ARBA" id="ARBA00044777"/>
    </source>
</evidence>
<name>A0A4R7TYM7_9BACT</name>
<dbReference type="InterPro" id="IPR003768">
    <property type="entry name" value="ScpA"/>
</dbReference>
<keyword evidence="1 3" id="KW-0159">Chromosome partition</keyword>
<dbReference type="Gene3D" id="6.10.250.2410">
    <property type="match status" value="1"/>
</dbReference>
<sequence>MIIDNTKKDVKEISLEEQKKQKDKQKLEVKEKPKANEDNKTPNEKKVEDSKYNIRLSNFDGPLDLLVTLVKEKNLDIFEVDLAELSSQYLDIIKNLQANDFDIASEYLVMAATLLQLKARMLLQDPEVEEEVKKEKKRLLEQIAEYEKFKEISKTLKEHEEDRNNYYSKAPEDITEFIREMDESVLDGHANSSRLVVTLRKMFERTYAELIRNVVITTVAVSPEEQKKRIKALFKNRDEVPFNEIFNVPTMGHFVITLLAVLDLSRQQIVVMKQIEQDGIIQFTKGVEYVEQ</sequence>
<proteinExistence type="inferred from homology"/>
<dbReference type="PANTHER" id="PTHR33969">
    <property type="entry name" value="SEGREGATION AND CONDENSATION PROTEIN A"/>
    <property type="match status" value="1"/>
</dbReference>
<dbReference type="HAMAP" id="MF_01805">
    <property type="entry name" value="ScpA"/>
    <property type="match status" value="1"/>
</dbReference>
<keyword evidence="3" id="KW-0131">Cell cycle</keyword>
<comment type="subcellular location">
    <subcellularLocation>
        <location evidence="3">Cytoplasm</location>
    </subcellularLocation>
    <text evidence="3">Associated with two foci at the outer edges of the nucleoid region in young cells, and at four foci within both cell halves in older cells.</text>
</comment>
<dbReference type="GO" id="GO:0007059">
    <property type="term" value="P:chromosome segregation"/>
    <property type="evidence" value="ECO:0007669"/>
    <property type="project" value="UniProtKB-UniRule"/>
</dbReference>
<evidence type="ECO:0000256" key="3">
    <source>
        <dbReference type="HAMAP-Rule" id="MF_01805"/>
    </source>
</evidence>
<dbReference type="PANTHER" id="PTHR33969:SF2">
    <property type="entry name" value="SEGREGATION AND CONDENSATION PROTEIN A"/>
    <property type="match status" value="1"/>
</dbReference>
<dbReference type="GO" id="GO:0005737">
    <property type="term" value="C:cytoplasm"/>
    <property type="evidence" value="ECO:0007669"/>
    <property type="project" value="UniProtKB-SubCell"/>
</dbReference>
<comment type="similarity">
    <text evidence="3">Belongs to the ScpA family.</text>
</comment>
<evidence type="ECO:0000313" key="5">
    <source>
        <dbReference type="EMBL" id="TDU98021.1"/>
    </source>
</evidence>
<comment type="caution">
    <text evidence="5">The sequence shown here is derived from an EMBL/GenBank/DDBJ whole genome shotgun (WGS) entry which is preliminary data.</text>
</comment>
<dbReference type="EMBL" id="SOCH01000002">
    <property type="protein sequence ID" value="TDU98021.1"/>
    <property type="molecule type" value="Genomic_DNA"/>
</dbReference>